<dbReference type="PROSITE" id="PS50005">
    <property type="entry name" value="TPR"/>
    <property type="match status" value="3"/>
</dbReference>
<dbReference type="OrthoDB" id="5450625at2"/>
<proteinExistence type="predicted"/>
<dbReference type="PANTHER" id="PTHR44366">
    <property type="entry name" value="UDP-N-ACETYLGLUCOSAMINE--PEPTIDE N-ACETYLGLUCOSAMINYLTRANSFERASE 110 KDA SUBUNIT"/>
    <property type="match status" value="1"/>
</dbReference>
<organism evidence="2 3">
    <name type="scientific">Alkalidesulfovibrio alkalitolerans DSM 16529</name>
    <dbReference type="NCBI Taxonomy" id="1121439"/>
    <lineage>
        <taxon>Bacteria</taxon>
        <taxon>Pseudomonadati</taxon>
        <taxon>Thermodesulfobacteriota</taxon>
        <taxon>Desulfovibrionia</taxon>
        <taxon>Desulfovibrionales</taxon>
        <taxon>Desulfovibrionaceae</taxon>
        <taxon>Alkalidesulfovibrio</taxon>
    </lineage>
</organism>
<evidence type="ECO:0000313" key="3">
    <source>
        <dbReference type="Proteomes" id="UP000014975"/>
    </source>
</evidence>
<feature type="repeat" description="TPR" evidence="1">
    <location>
        <begin position="129"/>
        <end position="162"/>
    </location>
</feature>
<dbReference type="InterPro" id="IPR037919">
    <property type="entry name" value="OGT"/>
</dbReference>
<dbReference type="GO" id="GO:0006493">
    <property type="term" value="P:protein O-linked glycosylation"/>
    <property type="evidence" value="ECO:0007669"/>
    <property type="project" value="InterPro"/>
</dbReference>
<dbReference type="PANTHER" id="PTHR44366:SF1">
    <property type="entry name" value="UDP-N-ACETYLGLUCOSAMINE--PEPTIDE N-ACETYLGLUCOSAMINYLTRANSFERASE 110 KDA SUBUNIT"/>
    <property type="match status" value="1"/>
</dbReference>
<feature type="repeat" description="TPR" evidence="1">
    <location>
        <begin position="95"/>
        <end position="128"/>
    </location>
</feature>
<dbReference type="RefSeq" id="WP_020885576.1">
    <property type="nucleotide sequence ID" value="NZ_ATHI01000001.1"/>
</dbReference>
<dbReference type="EMBL" id="ATHI01000001">
    <property type="protein sequence ID" value="EPR36162.1"/>
    <property type="molecule type" value="Genomic_DNA"/>
</dbReference>
<evidence type="ECO:0000313" key="2">
    <source>
        <dbReference type="EMBL" id="EPR36162.1"/>
    </source>
</evidence>
<gene>
    <name evidence="2" type="ORF">dsat_1690</name>
</gene>
<dbReference type="InterPro" id="IPR011990">
    <property type="entry name" value="TPR-like_helical_dom_sf"/>
</dbReference>
<comment type="caution">
    <text evidence="2">The sequence shown here is derived from an EMBL/GenBank/DDBJ whole genome shotgun (WGS) entry which is preliminary data.</text>
</comment>
<dbReference type="eggNOG" id="COG0457">
    <property type="taxonomic scope" value="Bacteria"/>
</dbReference>
<dbReference type="GO" id="GO:0097363">
    <property type="term" value="F:protein O-acetylglucosaminyltransferase activity"/>
    <property type="evidence" value="ECO:0007669"/>
    <property type="project" value="TreeGrafter"/>
</dbReference>
<dbReference type="Gene3D" id="1.25.40.10">
    <property type="entry name" value="Tetratricopeptide repeat domain"/>
    <property type="match status" value="2"/>
</dbReference>
<keyword evidence="3" id="KW-1185">Reference proteome</keyword>
<accession>S7TG17</accession>
<dbReference type="PATRIC" id="fig|1121439.3.peg.73"/>
<dbReference type="STRING" id="1121439.dsat_1690"/>
<dbReference type="InterPro" id="IPR019734">
    <property type="entry name" value="TPR_rpt"/>
</dbReference>
<feature type="repeat" description="TPR" evidence="1">
    <location>
        <begin position="27"/>
        <end position="60"/>
    </location>
</feature>
<dbReference type="SUPFAM" id="SSF48452">
    <property type="entry name" value="TPR-like"/>
    <property type="match status" value="1"/>
</dbReference>
<dbReference type="Proteomes" id="UP000014975">
    <property type="component" value="Unassembled WGS sequence"/>
</dbReference>
<name>S7TG17_9BACT</name>
<keyword evidence="1" id="KW-0802">TPR repeat</keyword>
<dbReference type="SMART" id="SM00028">
    <property type="entry name" value="TPR"/>
    <property type="match status" value="5"/>
</dbReference>
<dbReference type="Pfam" id="PF14559">
    <property type="entry name" value="TPR_19"/>
    <property type="match status" value="1"/>
</dbReference>
<evidence type="ECO:0000256" key="1">
    <source>
        <dbReference type="PROSITE-ProRule" id="PRU00339"/>
    </source>
</evidence>
<sequence>MPPTKATNVDEYIAEQQNALARNPECANTHYNLGVGYLSKRMFREAEESLIKALDCSPKLVEAYVQLGGIAMQRGDLETCLRYNQMAVRERPFFAVPHANIGFVHMQRGEADQAIAAFKKAVAQDPKFVQAMANLGGVYYMKGMLDAAENWCKKALAVEPKFGPAYHNLAMVALERGDKATATANVEKARESGYDIPQKLIDDIAALP</sequence>
<protein>
    <submittedName>
        <fullName evidence="2">Tetratricopeptide TPR_1 repeat-containing protein</fullName>
    </submittedName>
</protein>
<dbReference type="AlphaFoldDB" id="S7TG17"/>
<reference evidence="2 3" key="1">
    <citation type="journal article" date="2013" name="Genome Announc.">
        <title>Draft genome sequences for three mercury-methylating, sulfate-reducing bacteria.</title>
        <authorList>
            <person name="Brown S.D."/>
            <person name="Hurt R.A.Jr."/>
            <person name="Gilmour C.C."/>
            <person name="Elias D.A."/>
        </authorList>
    </citation>
    <scope>NUCLEOTIDE SEQUENCE [LARGE SCALE GENOMIC DNA]</scope>
    <source>
        <strain evidence="2 3">DSM 16529</strain>
    </source>
</reference>